<protein>
    <recommendedName>
        <fullName evidence="1">non-specific serine/threonine protein kinase</fullName>
        <ecNumber evidence="1">2.7.11.1</ecNumber>
    </recommendedName>
</protein>
<dbReference type="InterPro" id="IPR017441">
    <property type="entry name" value="Protein_kinase_ATP_BS"/>
</dbReference>
<evidence type="ECO:0000256" key="5">
    <source>
        <dbReference type="ARBA" id="ARBA00022777"/>
    </source>
</evidence>
<evidence type="ECO:0000256" key="8">
    <source>
        <dbReference type="SAM" id="MobiDB-lite"/>
    </source>
</evidence>
<dbReference type="PANTHER" id="PTHR43289:SF6">
    <property type="entry name" value="SERINE_THREONINE-PROTEIN KINASE NEKL-3"/>
    <property type="match status" value="1"/>
</dbReference>
<evidence type="ECO:0000313" key="10">
    <source>
        <dbReference type="EMBL" id="MBG6066088.1"/>
    </source>
</evidence>
<dbReference type="Pfam" id="PF00069">
    <property type="entry name" value="Pkinase"/>
    <property type="match status" value="1"/>
</dbReference>
<keyword evidence="11" id="KW-1185">Reference proteome</keyword>
<dbReference type="InterPro" id="IPR011009">
    <property type="entry name" value="Kinase-like_dom_sf"/>
</dbReference>
<dbReference type="SMART" id="SM00220">
    <property type="entry name" value="S_TKc"/>
    <property type="match status" value="1"/>
</dbReference>
<feature type="domain" description="Protein kinase" evidence="9">
    <location>
        <begin position="14"/>
        <end position="277"/>
    </location>
</feature>
<sequence length="482" mass="50634">MSPLTPTLRLHDRYVLHERIGLGGMSEVWRGDDEVLGRPVAIKVLAGQFATDPQLRATIQREARAAARLTHPHVTQVYDYAEATLAGGVVVPYLVMELVDGHNLADRLRTGPLPWPEAVRVAGQIAAALAAAHRIGVVHRDVKPGNVMLTDTGAKVLDFGIAALGGLDGQSGEPLMGTPAYFAPERLAAGPPDPASDVYALGALLYRTLTGRAPLPVQSWEDALEVHRRGTPVPPLRVPGLPADIAELTVACLAANPADRPSAAHLARRFGAGQPIEPPTELLRIRPAAHPPTLIDRSVVARPAAAAPVRRRSRRPLALVAAVLAVLIGVGALLAENPLGNPGAPDPVEIADAPSTSAPAPAPTTHSPTPAAPSSPSSAASTAPPTVGQQIPVSFREVTSEFAAVLASAVARGDVDPKTAEDLRDDLADLDHRTRDRARRVADLRDHIAELVRRDRLPAQTGAKLDALLTRAGGFSSGRTDD</sequence>
<organism evidence="10 11">
    <name type="scientific">Micromonospora ureilytica</name>
    <dbReference type="NCBI Taxonomy" id="709868"/>
    <lineage>
        <taxon>Bacteria</taxon>
        <taxon>Bacillati</taxon>
        <taxon>Actinomycetota</taxon>
        <taxon>Actinomycetes</taxon>
        <taxon>Micromonosporales</taxon>
        <taxon>Micromonosporaceae</taxon>
        <taxon>Micromonospora</taxon>
    </lineage>
</organism>
<name>A0ABS0JG96_9ACTN</name>
<dbReference type="GO" id="GO:0004674">
    <property type="term" value="F:protein serine/threonine kinase activity"/>
    <property type="evidence" value="ECO:0007669"/>
    <property type="project" value="UniProtKB-EC"/>
</dbReference>
<evidence type="ECO:0000313" key="11">
    <source>
        <dbReference type="Proteomes" id="UP000614915"/>
    </source>
</evidence>
<keyword evidence="4 7" id="KW-0547">Nucleotide-binding</keyword>
<evidence type="ECO:0000256" key="6">
    <source>
        <dbReference type="ARBA" id="ARBA00022840"/>
    </source>
</evidence>
<keyword evidence="2" id="KW-0723">Serine/threonine-protein kinase</keyword>
<proteinExistence type="predicted"/>
<keyword evidence="6 7" id="KW-0067">ATP-binding</keyword>
<dbReference type="PROSITE" id="PS50011">
    <property type="entry name" value="PROTEIN_KINASE_DOM"/>
    <property type="match status" value="1"/>
</dbReference>
<dbReference type="PROSITE" id="PS00107">
    <property type="entry name" value="PROTEIN_KINASE_ATP"/>
    <property type="match status" value="1"/>
</dbReference>
<accession>A0ABS0JG96</accession>
<dbReference type="EC" id="2.7.11.1" evidence="1"/>
<dbReference type="Gene3D" id="1.10.510.10">
    <property type="entry name" value="Transferase(Phosphotransferase) domain 1"/>
    <property type="match status" value="1"/>
</dbReference>
<reference evidence="10 11" key="1">
    <citation type="submission" date="2020-11" db="EMBL/GenBank/DDBJ databases">
        <title>Sequencing the genomes of 1000 actinobacteria strains.</title>
        <authorList>
            <person name="Klenk H.-P."/>
        </authorList>
    </citation>
    <scope>NUCLEOTIDE SEQUENCE [LARGE SCALE GENOMIC DNA]</scope>
    <source>
        <strain evidence="10 11">DSM 101692</strain>
    </source>
</reference>
<dbReference type="EMBL" id="JADOTX010000001">
    <property type="protein sequence ID" value="MBG6066088.1"/>
    <property type="molecule type" value="Genomic_DNA"/>
</dbReference>
<evidence type="ECO:0000256" key="4">
    <source>
        <dbReference type="ARBA" id="ARBA00022741"/>
    </source>
</evidence>
<dbReference type="CDD" id="cd14014">
    <property type="entry name" value="STKc_PknB_like"/>
    <property type="match status" value="1"/>
</dbReference>
<evidence type="ECO:0000256" key="2">
    <source>
        <dbReference type="ARBA" id="ARBA00022527"/>
    </source>
</evidence>
<dbReference type="InterPro" id="IPR008271">
    <property type="entry name" value="Ser/Thr_kinase_AS"/>
</dbReference>
<feature type="binding site" evidence="7">
    <location>
        <position position="43"/>
    </location>
    <ligand>
        <name>ATP</name>
        <dbReference type="ChEBI" id="CHEBI:30616"/>
    </ligand>
</feature>
<dbReference type="RefSeq" id="WP_196926996.1">
    <property type="nucleotide sequence ID" value="NZ_JADOTX010000001.1"/>
</dbReference>
<gene>
    <name evidence="10" type="ORF">IW248_002375</name>
</gene>
<feature type="compositionally biased region" description="Low complexity" evidence="8">
    <location>
        <begin position="353"/>
        <end position="386"/>
    </location>
</feature>
<dbReference type="PANTHER" id="PTHR43289">
    <property type="entry name" value="MITOGEN-ACTIVATED PROTEIN KINASE KINASE KINASE 20-RELATED"/>
    <property type="match status" value="1"/>
</dbReference>
<evidence type="ECO:0000256" key="3">
    <source>
        <dbReference type="ARBA" id="ARBA00022679"/>
    </source>
</evidence>
<dbReference type="PROSITE" id="PS00108">
    <property type="entry name" value="PROTEIN_KINASE_ST"/>
    <property type="match status" value="1"/>
</dbReference>
<dbReference type="SUPFAM" id="SSF56112">
    <property type="entry name" value="Protein kinase-like (PK-like)"/>
    <property type="match status" value="1"/>
</dbReference>
<keyword evidence="5 10" id="KW-0418">Kinase</keyword>
<dbReference type="InterPro" id="IPR000719">
    <property type="entry name" value="Prot_kinase_dom"/>
</dbReference>
<evidence type="ECO:0000256" key="1">
    <source>
        <dbReference type="ARBA" id="ARBA00012513"/>
    </source>
</evidence>
<evidence type="ECO:0000259" key="9">
    <source>
        <dbReference type="PROSITE" id="PS50011"/>
    </source>
</evidence>
<dbReference type="Proteomes" id="UP000614915">
    <property type="component" value="Unassembled WGS sequence"/>
</dbReference>
<dbReference type="Gene3D" id="3.30.200.20">
    <property type="entry name" value="Phosphorylase Kinase, domain 1"/>
    <property type="match status" value="1"/>
</dbReference>
<feature type="region of interest" description="Disordered" evidence="8">
    <location>
        <begin position="344"/>
        <end position="387"/>
    </location>
</feature>
<comment type="caution">
    <text evidence="10">The sequence shown here is derived from an EMBL/GenBank/DDBJ whole genome shotgun (WGS) entry which is preliminary data.</text>
</comment>
<keyword evidence="3 10" id="KW-0808">Transferase</keyword>
<evidence type="ECO:0000256" key="7">
    <source>
        <dbReference type="PROSITE-ProRule" id="PRU10141"/>
    </source>
</evidence>